<dbReference type="PROSITE" id="PS50297">
    <property type="entry name" value="ANK_REP_REGION"/>
    <property type="match status" value="1"/>
</dbReference>
<dbReference type="Pfam" id="PF00023">
    <property type="entry name" value="Ank"/>
    <property type="match status" value="1"/>
</dbReference>
<keyword evidence="1" id="KW-0479">Metal-binding</keyword>
<feature type="region of interest" description="Disordered" evidence="6">
    <location>
        <begin position="307"/>
        <end position="334"/>
    </location>
</feature>
<evidence type="ECO:0000256" key="4">
    <source>
        <dbReference type="PROSITE-ProRule" id="PRU00023"/>
    </source>
</evidence>
<dbReference type="SMART" id="SM00175">
    <property type="entry name" value="RAB"/>
    <property type="match status" value="1"/>
</dbReference>
<dbReference type="PANTHER" id="PTHR23180:SF160">
    <property type="entry name" value="ADP-RIBOSYLATION FACTOR GTPASE-ACTIVATING PROTEIN EFFECTOR PROTEIN 1"/>
    <property type="match status" value="1"/>
</dbReference>
<dbReference type="SUPFAM" id="SSF50729">
    <property type="entry name" value="PH domain-like"/>
    <property type="match status" value="1"/>
</dbReference>
<evidence type="ECO:0000256" key="1">
    <source>
        <dbReference type="ARBA" id="ARBA00022723"/>
    </source>
</evidence>
<protein>
    <submittedName>
        <fullName evidence="9">Centaurin/arf</fullName>
    </submittedName>
</protein>
<evidence type="ECO:0000259" key="7">
    <source>
        <dbReference type="PROSITE" id="PS50003"/>
    </source>
</evidence>
<dbReference type="Pfam" id="PF01412">
    <property type="entry name" value="ArfGap"/>
    <property type="match status" value="1"/>
</dbReference>
<gene>
    <name evidence="9" type="ORF">M0813_18078</name>
</gene>
<evidence type="ECO:0000313" key="10">
    <source>
        <dbReference type="Proteomes" id="UP001150062"/>
    </source>
</evidence>
<dbReference type="PROSITE" id="PS51419">
    <property type="entry name" value="RAB"/>
    <property type="match status" value="1"/>
</dbReference>
<dbReference type="PROSITE" id="PS50088">
    <property type="entry name" value="ANK_REPEAT"/>
    <property type="match status" value="1"/>
</dbReference>
<dbReference type="PRINTS" id="PR00405">
    <property type="entry name" value="REVINTRACTNG"/>
</dbReference>
<evidence type="ECO:0000259" key="8">
    <source>
        <dbReference type="PROSITE" id="PS50115"/>
    </source>
</evidence>
<dbReference type="PROSITE" id="PS51421">
    <property type="entry name" value="RAS"/>
    <property type="match status" value="1"/>
</dbReference>
<dbReference type="InterPro" id="IPR038508">
    <property type="entry name" value="ArfGAP_dom_sf"/>
</dbReference>
<dbReference type="SUPFAM" id="SSF52540">
    <property type="entry name" value="P-loop containing nucleoside triphosphate hydrolases"/>
    <property type="match status" value="1"/>
</dbReference>
<dbReference type="Pfam" id="PF00071">
    <property type="entry name" value="Ras"/>
    <property type="match status" value="1"/>
</dbReference>
<dbReference type="SMART" id="SM00105">
    <property type="entry name" value="ArfGap"/>
    <property type="match status" value="1"/>
</dbReference>
<dbReference type="Gene3D" id="1.10.220.150">
    <property type="entry name" value="Arf GTPase activating protein"/>
    <property type="match status" value="1"/>
</dbReference>
<dbReference type="InterPro" id="IPR027417">
    <property type="entry name" value="P-loop_NTPase"/>
</dbReference>
<dbReference type="PROSITE" id="PS50003">
    <property type="entry name" value="PH_DOMAIN"/>
    <property type="match status" value="1"/>
</dbReference>
<reference evidence="9" key="1">
    <citation type="submission" date="2022-08" db="EMBL/GenBank/DDBJ databases">
        <title>Novel sulfate-reducing endosymbionts in the free-living metamonad Anaeramoeba.</title>
        <authorList>
            <person name="Jerlstrom-Hultqvist J."/>
            <person name="Cepicka I."/>
            <person name="Gallot-Lavallee L."/>
            <person name="Salas-Leiva D."/>
            <person name="Curtis B.A."/>
            <person name="Zahonova K."/>
            <person name="Pipaliya S."/>
            <person name="Dacks J."/>
            <person name="Roger A.J."/>
        </authorList>
    </citation>
    <scope>NUCLEOTIDE SEQUENCE</scope>
    <source>
        <strain evidence="9">Schooner1</strain>
    </source>
</reference>
<dbReference type="Pfam" id="PF00169">
    <property type="entry name" value="PH"/>
    <property type="match status" value="1"/>
</dbReference>
<keyword evidence="4" id="KW-0040">ANK repeat</keyword>
<name>A0ABQ8YTW2_9EUKA</name>
<dbReference type="InterPro" id="IPR002110">
    <property type="entry name" value="Ankyrin_rpt"/>
</dbReference>
<dbReference type="InterPro" id="IPR001849">
    <property type="entry name" value="PH_domain"/>
</dbReference>
<accession>A0ABQ8YTW2</accession>
<feature type="domain" description="PH" evidence="7">
    <location>
        <begin position="202"/>
        <end position="293"/>
    </location>
</feature>
<dbReference type="SMART" id="SM00173">
    <property type="entry name" value="RAS"/>
    <property type="match status" value="1"/>
</dbReference>
<dbReference type="InterPro" id="IPR001164">
    <property type="entry name" value="ArfGAP_dom"/>
</dbReference>
<dbReference type="Proteomes" id="UP001150062">
    <property type="component" value="Unassembled WGS sequence"/>
</dbReference>
<dbReference type="PROSITE" id="PS50115">
    <property type="entry name" value="ARFGAP"/>
    <property type="match status" value="1"/>
</dbReference>
<dbReference type="InterPro" id="IPR037278">
    <property type="entry name" value="ARFGAP/RecO"/>
</dbReference>
<comment type="caution">
    <text evidence="9">The sequence shown here is derived from an EMBL/GenBank/DDBJ whole genome shotgun (WGS) entry which is preliminary data.</text>
</comment>
<feature type="repeat" description="ANK" evidence="4">
    <location>
        <begin position="496"/>
        <end position="528"/>
    </location>
</feature>
<dbReference type="SMART" id="SM00233">
    <property type="entry name" value="PH"/>
    <property type="match status" value="1"/>
</dbReference>
<dbReference type="EMBL" id="JAOAOG010000119">
    <property type="protein sequence ID" value="KAJ6247980.1"/>
    <property type="molecule type" value="Genomic_DNA"/>
</dbReference>
<dbReference type="InterPro" id="IPR036770">
    <property type="entry name" value="Ankyrin_rpt-contain_sf"/>
</dbReference>
<evidence type="ECO:0000256" key="6">
    <source>
        <dbReference type="SAM" id="MobiDB-lite"/>
    </source>
</evidence>
<dbReference type="InterPro" id="IPR011993">
    <property type="entry name" value="PH-like_dom_sf"/>
</dbReference>
<proteinExistence type="predicted"/>
<dbReference type="Gene3D" id="3.40.50.300">
    <property type="entry name" value="P-loop containing nucleotide triphosphate hydrolases"/>
    <property type="match status" value="1"/>
</dbReference>
<sequence length="813" mass="92442">MSKNKRLLKKNSKTKNNNVITILFIGPKSGKTQLINRFISIKYNPIYTPTKIKSIIKKKKIEGVTLKLEIIEIGSDPKNSKSLKENIPKADGILLTFSVNDYSTFEKILDYKKILTHNLKDSKTPILLVGLGSDDPVNKQVTSLQGQTKANKLGTYFIEVSSKKDVGIKTAILSIIRLVKEHKELKKQQKDVIDTGDIVIDHPIIEGWIKKKASVGWTKLWCSLQDGTLYFFKKKGTIRVFKDKLQLLMCNTRASTAQTNTIDIISSTKNFTIQLESQEAMLDWIDEIQNSVSRITNKLNSSKISKKAKQVGSISNKKENGMNGKKGTENPSSINEVLSPLTEMRRFSPNHNCAECGLQNPSFVSFAFGSVICMRCSHIYHQVFGGGSLIKSLLFSPWLPQELFFMKALGNDINKKIWEHNLKSKRLNSKSSNEKIRKFVKEKYIGRKWMDRKIVSLNEKQKRAHFINAIKRNDLYLALNLIKAGIDINEPIEGEEGMRPLHVACRIGNLLTVLLLCFNGAYLNIQDDEGTKPSEIALDYGFKDITKLIDKHLPMTEEKKNENLESQSTNGSEVETGIDLDVNQDNINKNVDVVDTNKDLNQEDKINIKKDQEIEELYKYQHKDTFFQIGKLYSTSDYCFVKKKILKNKLSLDFLEKTGRVTKSELAIINKRKIHSKLNSFLLPSMVPEGVKQVHYVAKFFLERKGKEKKLSTIERRQQISGSGTRISLSHILAENSAEKGKRMVLQMTERRNEKLHLNLAGENTEGEIRTMYFTKTILQRMSDTKTERGKCIVFFTPSTTCGGYGSVSESKK</sequence>
<evidence type="ECO:0000313" key="9">
    <source>
        <dbReference type="EMBL" id="KAJ6247980.1"/>
    </source>
</evidence>
<dbReference type="InterPro" id="IPR045258">
    <property type="entry name" value="ACAP1/2/3-like"/>
</dbReference>
<organism evidence="9 10">
    <name type="scientific">Anaeramoeba flamelloides</name>
    <dbReference type="NCBI Taxonomy" id="1746091"/>
    <lineage>
        <taxon>Eukaryota</taxon>
        <taxon>Metamonada</taxon>
        <taxon>Anaeramoebidae</taxon>
        <taxon>Anaeramoeba</taxon>
    </lineage>
</organism>
<dbReference type="Gene3D" id="1.25.40.20">
    <property type="entry name" value="Ankyrin repeat-containing domain"/>
    <property type="match status" value="1"/>
</dbReference>
<evidence type="ECO:0000256" key="5">
    <source>
        <dbReference type="PROSITE-ProRule" id="PRU00288"/>
    </source>
</evidence>
<evidence type="ECO:0000256" key="2">
    <source>
        <dbReference type="ARBA" id="ARBA00022771"/>
    </source>
</evidence>
<dbReference type="SUPFAM" id="SSF57863">
    <property type="entry name" value="ArfGap/RecO-like zinc finger"/>
    <property type="match status" value="1"/>
</dbReference>
<dbReference type="PANTHER" id="PTHR23180">
    <property type="entry name" value="CENTAURIN/ARF"/>
    <property type="match status" value="1"/>
</dbReference>
<dbReference type="InterPro" id="IPR001806">
    <property type="entry name" value="Small_GTPase"/>
</dbReference>
<keyword evidence="3" id="KW-0862">Zinc</keyword>
<keyword evidence="2 5" id="KW-0863">Zinc-finger</keyword>
<feature type="domain" description="Arf-GAP" evidence="8">
    <location>
        <begin position="335"/>
        <end position="463"/>
    </location>
</feature>
<evidence type="ECO:0000256" key="3">
    <source>
        <dbReference type="ARBA" id="ARBA00022833"/>
    </source>
</evidence>
<keyword evidence="10" id="KW-1185">Reference proteome</keyword>
<dbReference type="Gene3D" id="2.30.29.30">
    <property type="entry name" value="Pleckstrin-homology domain (PH domain)/Phosphotyrosine-binding domain (PTB)"/>
    <property type="match status" value="1"/>
</dbReference>
<dbReference type="SUPFAM" id="SSF48403">
    <property type="entry name" value="Ankyrin repeat"/>
    <property type="match status" value="1"/>
</dbReference>